<dbReference type="InterPro" id="IPR027417">
    <property type="entry name" value="P-loop_NTPase"/>
</dbReference>
<evidence type="ECO:0000313" key="7">
    <source>
        <dbReference type="Proteomes" id="UP001227831"/>
    </source>
</evidence>
<comment type="similarity">
    <text evidence="1">Belongs to the ABC transporter superfamily.</text>
</comment>
<keyword evidence="2" id="KW-0813">Transport</keyword>
<dbReference type="Gene3D" id="3.40.50.300">
    <property type="entry name" value="P-loop containing nucleotide triphosphate hydrolases"/>
    <property type="match status" value="1"/>
</dbReference>
<dbReference type="GO" id="GO:0005524">
    <property type="term" value="F:ATP binding"/>
    <property type="evidence" value="ECO:0007669"/>
    <property type="project" value="UniProtKB-KW"/>
</dbReference>
<gene>
    <name evidence="6" type="ORF">RA086_01725</name>
</gene>
<dbReference type="PANTHER" id="PTHR43117">
    <property type="entry name" value="OSMOPROTECTANT IMPORT ATP-BINDING PROTEIN OSMV"/>
    <property type="match status" value="1"/>
</dbReference>
<dbReference type="SUPFAM" id="SSF52540">
    <property type="entry name" value="P-loop containing nucleoside triphosphate hydrolases"/>
    <property type="match status" value="1"/>
</dbReference>
<comment type="caution">
    <text evidence="6">The sequence shown here is derived from an EMBL/GenBank/DDBJ whole genome shotgun (WGS) entry which is preliminary data.</text>
</comment>
<accession>A0ABU1A5X4</accession>
<evidence type="ECO:0000259" key="5">
    <source>
        <dbReference type="PROSITE" id="PS50893"/>
    </source>
</evidence>
<dbReference type="InterPro" id="IPR003439">
    <property type="entry name" value="ABC_transporter-like_ATP-bd"/>
</dbReference>
<evidence type="ECO:0000313" key="6">
    <source>
        <dbReference type="EMBL" id="MDQ7936372.1"/>
    </source>
</evidence>
<proteinExistence type="inferred from homology"/>
<reference evidence="6 7" key="1">
    <citation type="journal article" date="2023" name="Int. J. Syst. Evol. Microbiol.">
        <title>Lactiplantibacillus brownii sp. nov., a novel psychrotolerant species isolated from sauerkraut.</title>
        <authorList>
            <person name="Heng Y.C."/>
            <person name="Silvaraju S."/>
            <person name="Lee J.K.Y."/>
            <person name="Kittelmann S."/>
        </authorList>
    </citation>
    <scope>NUCLEOTIDE SEQUENCE [LARGE SCALE GENOMIC DNA]</scope>
    <source>
        <strain evidence="6 7">WILCCON 0030</strain>
    </source>
</reference>
<evidence type="ECO:0000256" key="4">
    <source>
        <dbReference type="ARBA" id="ARBA00022840"/>
    </source>
</evidence>
<organism evidence="6 7">
    <name type="scientific">Lactiplantibacillus brownii</name>
    <dbReference type="NCBI Taxonomy" id="3069269"/>
    <lineage>
        <taxon>Bacteria</taxon>
        <taxon>Bacillati</taxon>
        <taxon>Bacillota</taxon>
        <taxon>Bacilli</taxon>
        <taxon>Lactobacillales</taxon>
        <taxon>Lactobacillaceae</taxon>
        <taxon>Lactiplantibacillus</taxon>
    </lineage>
</organism>
<dbReference type="InterPro" id="IPR017871">
    <property type="entry name" value="ABC_transporter-like_CS"/>
</dbReference>
<dbReference type="RefSeq" id="WP_308702207.1">
    <property type="nucleotide sequence ID" value="NZ_AP027463.1"/>
</dbReference>
<dbReference type="PROSITE" id="PS50893">
    <property type="entry name" value="ABC_TRANSPORTER_2"/>
    <property type="match status" value="1"/>
</dbReference>
<keyword evidence="4 6" id="KW-0067">ATP-binding</keyword>
<keyword evidence="7" id="KW-1185">Reference proteome</keyword>
<evidence type="ECO:0000256" key="2">
    <source>
        <dbReference type="ARBA" id="ARBA00022448"/>
    </source>
</evidence>
<evidence type="ECO:0000256" key="3">
    <source>
        <dbReference type="ARBA" id="ARBA00022741"/>
    </source>
</evidence>
<dbReference type="InterPro" id="IPR003593">
    <property type="entry name" value="AAA+_ATPase"/>
</dbReference>
<dbReference type="EMBL" id="JAVCWF010000001">
    <property type="protein sequence ID" value="MDQ7936372.1"/>
    <property type="molecule type" value="Genomic_DNA"/>
</dbReference>
<dbReference type="SMART" id="SM00382">
    <property type="entry name" value="AAA"/>
    <property type="match status" value="1"/>
</dbReference>
<keyword evidence="3" id="KW-0547">Nucleotide-binding</keyword>
<dbReference type="PROSITE" id="PS00211">
    <property type="entry name" value="ABC_TRANSPORTER_1"/>
    <property type="match status" value="1"/>
</dbReference>
<dbReference type="Pfam" id="PF00005">
    <property type="entry name" value="ABC_tran"/>
    <property type="match status" value="1"/>
</dbReference>
<name>A0ABU1A5X4_9LACO</name>
<protein>
    <submittedName>
        <fullName evidence="6">ABC transporter ATP-binding protein</fullName>
    </submittedName>
</protein>
<sequence length="322" mass="35774">MTTAIEFKHVKKDFNGNNVIPDLNLSVKKGELFVLVGTSGSGKTTSLKMINRLEPLSAGEILVNNQDATTVPVRDLRWNMGYVLQQIALFPTMTVAQNIAVIPEMKGTPKKEIAQTIDELLDEVGLAPKVYRNRMPDELSGGEQQRIGILRAIASKPSIVLMDEPFSALDPLSRQQLQDLVLSLHQRYDNTIVFVTHDMSEALKLGDRIGVMRHGELLQVDTPTAIAQHPVNDFVRDFFGASRAKNVYDIYVGRVGLVQGYLKQKPTVAAGRIQTLDAQATLRTGFEALSNHDYLAITDDQVVQGYLDRQTVMAYLSEHEND</sequence>
<feature type="domain" description="ABC transporter" evidence="5">
    <location>
        <begin position="5"/>
        <end position="239"/>
    </location>
</feature>
<dbReference type="Proteomes" id="UP001227831">
    <property type="component" value="Unassembled WGS sequence"/>
</dbReference>
<evidence type="ECO:0000256" key="1">
    <source>
        <dbReference type="ARBA" id="ARBA00005417"/>
    </source>
</evidence>
<dbReference type="PANTHER" id="PTHR43117:SF4">
    <property type="entry name" value="OSMOPROTECTANT IMPORT ATP-BINDING PROTEIN OSMV"/>
    <property type="match status" value="1"/>
</dbReference>